<protein>
    <submittedName>
        <fullName evidence="1">Uncharacterized protein</fullName>
    </submittedName>
</protein>
<dbReference type="Proteomes" id="UP000654075">
    <property type="component" value="Unassembled WGS sequence"/>
</dbReference>
<accession>A0A813EM36</accession>
<gene>
    <name evidence="1" type="ORF">PGLA1383_LOCUS20006</name>
</gene>
<dbReference type="EMBL" id="CAJNNV010013468">
    <property type="protein sequence ID" value="CAE8601722.1"/>
    <property type="molecule type" value="Genomic_DNA"/>
</dbReference>
<sequence>MMSTSCSALAKVLAQHTEDDVLHALQLYFSLSPHLRDPVLELLEQEPLKRYTGDILSFSQERNFGFIRSP</sequence>
<dbReference type="AlphaFoldDB" id="A0A813EM36"/>
<comment type="caution">
    <text evidence="1">The sequence shown here is derived from an EMBL/GenBank/DDBJ whole genome shotgun (WGS) entry which is preliminary data.</text>
</comment>
<organism evidence="1 2">
    <name type="scientific">Polarella glacialis</name>
    <name type="common">Dinoflagellate</name>
    <dbReference type="NCBI Taxonomy" id="89957"/>
    <lineage>
        <taxon>Eukaryota</taxon>
        <taxon>Sar</taxon>
        <taxon>Alveolata</taxon>
        <taxon>Dinophyceae</taxon>
        <taxon>Suessiales</taxon>
        <taxon>Suessiaceae</taxon>
        <taxon>Polarella</taxon>
    </lineage>
</organism>
<feature type="non-terminal residue" evidence="1">
    <location>
        <position position="70"/>
    </location>
</feature>
<proteinExistence type="predicted"/>
<name>A0A813EM36_POLGL</name>
<evidence type="ECO:0000313" key="2">
    <source>
        <dbReference type="Proteomes" id="UP000654075"/>
    </source>
</evidence>
<reference evidence="1" key="1">
    <citation type="submission" date="2021-02" db="EMBL/GenBank/DDBJ databases">
        <authorList>
            <person name="Dougan E. K."/>
            <person name="Rhodes N."/>
            <person name="Thang M."/>
            <person name="Chan C."/>
        </authorList>
    </citation>
    <scope>NUCLEOTIDE SEQUENCE</scope>
</reference>
<evidence type="ECO:0000313" key="1">
    <source>
        <dbReference type="EMBL" id="CAE8601722.1"/>
    </source>
</evidence>
<keyword evidence="2" id="KW-1185">Reference proteome</keyword>